<name>A0ABU0BYQ6_9HYPH</name>
<protein>
    <submittedName>
        <fullName evidence="3">Ca2+-binding RTX toxin-like protein</fullName>
    </submittedName>
</protein>
<dbReference type="InterPro" id="IPR001343">
    <property type="entry name" value="Hemolysn_Ca-bd"/>
</dbReference>
<dbReference type="PANTHER" id="PTHR38340:SF1">
    <property type="entry name" value="S-LAYER PROTEIN"/>
    <property type="match status" value="1"/>
</dbReference>
<evidence type="ECO:0000256" key="2">
    <source>
        <dbReference type="ARBA" id="ARBA00022525"/>
    </source>
</evidence>
<sequence length="600" mass="61099">MAIVQCLEATNWNDVRDVPGPPLQTTTNTSISFDLLSLNPATMFAANGTFDGAGNGVISEIAFDTSDPGLFTNLYITTSFNVDTGFLVTVGLGGFAYAIQRLLEGADTFYGSRGADFLKGFGGDDVFMTSGGADTFDGGTGNNTVNYSTGAPGLVVELEAPGYNKGSAAGDTYIDIDNVVGTRYADYIYGNGFRNTLEGGDGNDTLVGKAGGDILNGGAGSDTASYDASTFGVTASLLTPSINKGQANLDVYISIENLAGGSFDDILQGDNLANTIEGNDYPQFTSVVDDDQLFGFGGNDRLFGYRGNDTLTGGLGTDILDGGLGNDLYILENGFDTVVDAGGLDSATSTISRSLATGGLIAVENLTLVNVATALNGTGNNLNNVLTGNTFNNALSGGNGNDTLVGGRGADALNGGSGTDRASYSTATTGVVANLTSPSINNGDAKGDTYVSIENLSGSNFNDVLYGSTGANAISGGNGNDILIGYGGNDTLTGGAGADRFDFKSALSAIDKITDYNVAADTIRLENAIFTALAAVGTLASGAFASNSTGFAGDSSDRIIYEKDTGELYYDANGSIAGGGIHFATMSANLTLTNADFFVI</sequence>
<evidence type="ECO:0000256" key="1">
    <source>
        <dbReference type="ARBA" id="ARBA00004613"/>
    </source>
</evidence>
<dbReference type="Gene3D" id="2.150.10.10">
    <property type="entry name" value="Serralysin-like metalloprotease, C-terminal"/>
    <property type="match status" value="4"/>
</dbReference>
<evidence type="ECO:0000313" key="3">
    <source>
        <dbReference type="EMBL" id="MDQ0323400.1"/>
    </source>
</evidence>
<organism evidence="3 4">
    <name type="scientific">Pararhizobium capsulatum DSM 1112</name>
    <dbReference type="NCBI Taxonomy" id="1121113"/>
    <lineage>
        <taxon>Bacteria</taxon>
        <taxon>Pseudomonadati</taxon>
        <taxon>Pseudomonadota</taxon>
        <taxon>Alphaproteobacteria</taxon>
        <taxon>Hyphomicrobiales</taxon>
        <taxon>Rhizobiaceae</taxon>
        <taxon>Rhizobium/Agrobacterium group</taxon>
        <taxon>Pararhizobium</taxon>
    </lineage>
</organism>
<dbReference type="PROSITE" id="PS00330">
    <property type="entry name" value="HEMOLYSIN_CALCIUM"/>
    <property type="match status" value="4"/>
</dbReference>
<dbReference type="PANTHER" id="PTHR38340">
    <property type="entry name" value="S-LAYER PROTEIN"/>
    <property type="match status" value="1"/>
</dbReference>
<dbReference type="PRINTS" id="PR00313">
    <property type="entry name" value="CABNDNGRPT"/>
</dbReference>
<dbReference type="EMBL" id="JAUSVF010000003">
    <property type="protein sequence ID" value="MDQ0323400.1"/>
    <property type="molecule type" value="Genomic_DNA"/>
</dbReference>
<comment type="subcellular location">
    <subcellularLocation>
        <location evidence="1">Secreted</location>
    </subcellularLocation>
</comment>
<dbReference type="InterPro" id="IPR011049">
    <property type="entry name" value="Serralysin-like_metalloprot_C"/>
</dbReference>
<accession>A0ABU0BYQ6</accession>
<dbReference type="RefSeq" id="WP_307235919.1">
    <property type="nucleotide sequence ID" value="NZ_JAUSVF010000003.1"/>
</dbReference>
<gene>
    <name evidence="3" type="ORF">QO002_005606</name>
</gene>
<dbReference type="Pfam" id="PF00353">
    <property type="entry name" value="HemolysinCabind"/>
    <property type="match status" value="5"/>
</dbReference>
<reference evidence="3 4" key="1">
    <citation type="submission" date="2023-07" db="EMBL/GenBank/DDBJ databases">
        <title>Genomic Encyclopedia of Type Strains, Phase IV (KMG-IV): sequencing the most valuable type-strain genomes for metagenomic binning, comparative biology and taxonomic classification.</title>
        <authorList>
            <person name="Goeker M."/>
        </authorList>
    </citation>
    <scope>NUCLEOTIDE SEQUENCE [LARGE SCALE GENOMIC DNA]</scope>
    <source>
        <strain evidence="3 4">DSM 1112</strain>
    </source>
</reference>
<evidence type="ECO:0000313" key="4">
    <source>
        <dbReference type="Proteomes" id="UP001230207"/>
    </source>
</evidence>
<proteinExistence type="predicted"/>
<keyword evidence="2" id="KW-0964">Secreted</keyword>
<dbReference type="Proteomes" id="UP001230207">
    <property type="component" value="Unassembled WGS sequence"/>
</dbReference>
<dbReference type="SUPFAM" id="SSF51120">
    <property type="entry name" value="beta-Roll"/>
    <property type="match status" value="5"/>
</dbReference>
<dbReference type="InterPro" id="IPR050557">
    <property type="entry name" value="RTX_toxin/Mannuronan_C5-epim"/>
</dbReference>
<comment type="caution">
    <text evidence="3">The sequence shown here is derived from an EMBL/GenBank/DDBJ whole genome shotgun (WGS) entry which is preliminary data.</text>
</comment>
<keyword evidence="4" id="KW-1185">Reference proteome</keyword>
<dbReference type="InterPro" id="IPR018511">
    <property type="entry name" value="Hemolysin-typ_Ca-bd_CS"/>
</dbReference>